<dbReference type="AlphaFoldDB" id="A0A1S7LED3"/>
<evidence type="ECO:0008006" key="2">
    <source>
        <dbReference type="Google" id="ProtNLM"/>
    </source>
</evidence>
<dbReference type="EMBL" id="LO017727">
    <property type="protein sequence ID" value="CRH04474.1"/>
    <property type="molecule type" value="Genomic_DNA"/>
</dbReference>
<proteinExistence type="predicted"/>
<dbReference type="InterPro" id="IPR029044">
    <property type="entry name" value="Nucleotide-diphossugar_trans"/>
</dbReference>
<dbReference type="PANTHER" id="PTHR36529">
    <property type="entry name" value="SLL1095 PROTEIN"/>
    <property type="match status" value="1"/>
</dbReference>
<gene>
    <name evidence="1" type="ORF">MAGMO_0261</name>
</gene>
<organism evidence="1">
    <name type="scientific">Magnetococcus massalia (strain MO-1)</name>
    <dbReference type="NCBI Taxonomy" id="451514"/>
    <lineage>
        <taxon>Bacteria</taxon>
        <taxon>Pseudomonadati</taxon>
        <taxon>Pseudomonadota</taxon>
        <taxon>Magnetococcia</taxon>
        <taxon>Magnetococcales</taxon>
        <taxon>Magnetococcaceae</taxon>
        <taxon>Magnetococcus</taxon>
    </lineage>
</organism>
<protein>
    <recommendedName>
        <fullName evidence="2">Glycosyltransferase</fullName>
    </recommendedName>
</protein>
<dbReference type="NCBIfam" id="TIGR04282">
    <property type="entry name" value="glyco_like_cofC"/>
    <property type="match status" value="1"/>
</dbReference>
<dbReference type="Pfam" id="PF09837">
    <property type="entry name" value="DUF2064"/>
    <property type="match status" value="1"/>
</dbReference>
<dbReference type="SUPFAM" id="SSF53448">
    <property type="entry name" value="Nucleotide-diphospho-sugar transferases"/>
    <property type="match status" value="1"/>
</dbReference>
<dbReference type="PANTHER" id="PTHR36529:SF1">
    <property type="entry name" value="GLYCOSYLTRANSFERASE"/>
    <property type="match status" value="1"/>
</dbReference>
<evidence type="ECO:0000313" key="1">
    <source>
        <dbReference type="EMBL" id="CRH04474.1"/>
    </source>
</evidence>
<accession>A0A1S7LED3</accession>
<dbReference type="Gene3D" id="3.90.550.10">
    <property type="entry name" value="Spore Coat Polysaccharide Biosynthesis Protein SpsA, Chain A"/>
    <property type="match status" value="1"/>
</dbReference>
<name>A0A1S7LED3_MAGMO</name>
<sequence length="213" mass="23068">MRLQLAIFAKQPLLGRVKTRLIPALGEAGALAAHKGLLQHVASQAEAWLAHDPSSRSIVLWGTPESDDPFFHQLLPEATLSTQQGEDLGERLYHGLCRGLARSDGVILLGGDGGSVTTALLESASQALHDHPAALCPTEDGGYIALALRQALPELFQAMPWGGEAVAQETRKRLQQQGLAWWESPLQWDVDEPADWHRFQAAQAGQGAANFHH</sequence>
<reference evidence="1" key="1">
    <citation type="submission" date="2015-04" db="EMBL/GenBank/DDBJ databases">
        <authorList>
            <person name="Syromyatnikov M.Y."/>
            <person name="Popov V.N."/>
        </authorList>
    </citation>
    <scope>NUCLEOTIDE SEQUENCE</scope>
    <source>
        <strain evidence="1">MO-1</strain>
    </source>
</reference>
<dbReference type="InterPro" id="IPR018641">
    <property type="entry name" value="Trfase_1_rSAM/seldom-assoc"/>
</dbReference>